<dbReference type="InterPro" id="IPR033140">
    <property type="entry name" value="Lipase_GDXG_put_SER_AS"/>
</dbReference>
<dbReference type="PANTHER" id="PTHR48081:SF26">
    <property type="entry name" value="ALPHA_BETA HYDROLASE FOLD-3 DOMAIN-CONTAINING PROTEIN"/>
    <property type="match status" value="1"/>
</dbReference>
<proteinExistence type="inferred from homology"/>
<feature type="transmembrane region" description="Helical" evidence="4">
    <location>
        <begin position="33"/>
        <end position="60"/>
    </location>
</feature>
<dbReference type="Proteomes" id="UP000092154">
    <property type="component" value="Unassembled WGS sequence"/>
</dbReference>
<feature type="domain" description="Alpha/beta hydrolase fold-3" evidence="5">
    <location>
        <begin position="164"/>
        <end position="397"/>
    </location>
</feature>
<keyword evidence="7" id="KW-1185">Reference proteome</keyword>
<dbReference type="AlphaFoldDB" id="A0A1B7MUN8"/>
<dbReference type="InterPro" id="IPR029058">
    <property type="entry name" value="AB_hydrolase_fold"/>
</dbReference>
<evidence type="ECO:0000256" key="4">
    <source>
        <dbReference type="SAM" id="Phobius"/>
    </source>
</evidence>
<evidence type="ECO:0000256" key="3">
    <source>
        <dbReference type="PROSITE-ProRule" id="PRU10038"/>
    </source>
</evidence>
<evidence type="ECO:0000256" key="2">
    <source>
        <dbReference type="ARBA" id="ARBA00022801"/>
    </source>
</evidence>
<dbReference type="PANTHER" id="PTHR48081">
    <property type="entry name" value="AB HYDROLASE SUPERFAMILY PROTEIN C4A8.06C"/>
    <property type="match status" value="1"/>
</dbReference>
<dbReference type="PROSITE" id="PS01174">
    <property type="entry name" value="LIPASE_GDXG_SER"/>
    <property type="match status" value="1"/>
</dbReference>
<keyword evidence="4" id="KW-0812">Transmembrane</keyword>
<dbReference type="Gene3D" id="3.40.50.1820">
    <property type="entry name" value="alpha/beta hydrolase"/>
    <property type="match status" value="1"/>
</dbReference>
<evidence type="ECO:0000259" key="5">
    <source>
        <dbReference type="Pfam" id="PF07859"/>
    </source>
</evidence>
<keyword evidence="4" id="KW-0472">Membrane</keyword>
<sequence length="422" mass="46294">MMLHSQSAAALSSFKLLPSGCSMFEYRTQPWKTLYLTYTILSIAFIRLPFWFVTSALPWYRPRRSWNMMRTIVAWGMQAVVSSIFAVGAFDYFDRANPMKEIKNVKLGLVWVEGLPTDFIRGDIASIAKVNNVAPARIHGYWYGGRDATGNPGQIASIGEKVLYYLHGGGYVMSSGSPQAVGGVIIRDILKHGAEVFDRAFSLDYRLASAAPFEAANAFPAQLIDALSGFHYLTKTLGFAPENIIVAGDSAGGHLVITLTRYLARESFPSLRSPRGIILIAPSCDWACTHDASPTASMKINASADFCGMFFTSGYTAAALRGTFPEDEVSSNAWYSPASLKIDTAGLFSNFPPTCIIAGGADQTVDGMRTFRDRLLVDNEPGKVLYSEYPDGFHDFILAATFHEPERTQALEEIADWAKGLF</sequence>
<evidence type="ECO:0000256" key="1">
    <source>
        <dbReference type="ARBA" id="ARBA00010515"/>
    </source>
</evidence>
<protein>
    <submittedName>
        <fullName evidence="6">Alpha/beta-hydrolase</fullName>
    </submittedName>
</protein>
<reference evidence="6 7" key="1">
    <citation type="submission" date="2016-06" db="EMBL/GenBank/DDBJ databases">
        <title>Comparative genomics of the ectomycorrhizal sister species Rhizopogon vinicolor and Rhizopogon vesiculosus (Basidiomycota: Boletales) reveals a divergence of the mating type B locus.</title>
        <authorList>
            <consortium name="DOE Joint Genome Institute"/>
            <person name="Mujic A.B."/>
            <person name="Kuo A."/>
            <person name="Tritt A."/>
            <person name="Lipzen A."/>
            <person name="Chen C."/>
            <person name="Johnson J."/>
            <person name="Sharma A."/>
            <person name="Barry K."/>
            <person name="Grigoriev I.V."/>
            <person name="Spatafora J.W."/>
        </authorList>
    </citation>
    <scope>NUCLEOTIDE SEQUENCE [LARGE SCALE GENOMIC DNA]</scope>
    <source>
        <strain evidence="6 7">AM-OR11-026</strain>
    </source>
</reference>
<dbReference type="STRING" id="1314800.A0A1B7MUN8"/>
<evidence type="ECO:0000313" key="7">
    <source>
        <dbReference type="Proteomes" id="UP000092154"/>
    </source>
</evidence>
<name>A0A1B7MUN8_9AGAM</name>
<keyword evidence="2 6" id="KW-0378">Hydrolase</keyword>
<dbReference type="GO" id="GO:0016787">
    <property type="term" value="F:hydrolase activity"/>
    <property type="evidence" value="ECO:0007669"/>
    <property type="project" value="UniProtKB-KW"/>
</dbReference>
<dbReference type="InterPro" id="IPR013094">
    <property type="entry name" value="AB_hydrolase_3"/>
</dbReference>
<feature type="active site" evidence="3">
    <location>
        <position position="250"/>
    </location>
</feature>
<dbReference type="InterPro" id="IPR050300">
    <property type="entry name" value="GDXG_lipolytic_enzyme"/>
</dbReference>
<organism evidence="6 7">
    <name type="scientific">Rhizopogon vinicolor AM-OR11-026</name>
    <dbReference type="NCBI Taxonomy" id="1314800"/>
    <lineage>
        <taxon>Eukaryota</taxon>
        <taxon>Fungi</taxon>
        <taxon>Dikarya</taxon>
        <taxon>Basidiomycota</taxon>
        <taxon>Agaricomycotina</taxon>
        <taxon>Agaricomycetes</taxon>
        <taxon>Agaricomycetidae</taxon>
        <taxon>Boletales</taxon>
        <taxon>Suillineae</taxon>
        <taxon>Rhizopogonaceae</taxon>
        <taxon>Rhizopogon</taxon>
    </lineage>
</organism>
<accession>A0A1B7MUN8</accession>
<dbReference type="EMBL" id="KV448425">
    <property type="protein sequence ID" value="OAX36328.1"/>
    <property type="molecule type" value="Genomic_DNA"/>
</dbReference>
<dbReference type="SUPFAM" id="SSF53474">
    <property type="entry name" value="alpha/beta-Hydrolases"/>
    <property type="match status" value="1"/>
</dbReference>
<dbReference type="Pfam" id="PF07859">
    <property type="entry name" value="Abhydrolase_3"/>
    <property type="match status" value="1"/>
</dbReference>
<comment type="similarity">
    <text evidence="1">Belongs to the 'GDXG' lipolytic enzyme family.</text>
</comment>
<dbReference type="InParanoid" id="A0A1B7MUN8"/>
<gene>
    <name evidence="6" type="ORF">K503DRAFT_744542</name>
</gene>
<feature type="transmembrane region" description="Helical" evidence="4">
    <location>
        <begin position="72"/>
        <end position="93"/>
    </location>
</feature>
<keyword evidence="4" id="KW-1133">Transmembrane helix</keyword>
<evidence type="ECO:0000313" key="6">
    <source>
        <dbReference type="EMBL" id="OAX36328.1"/>
    </source>
</evidence>
<dbReference type="OrthoDB" id="2152029at2759"/>